<feature type="compositionally biased region" description="Basic and acidic residues" evidence="1">
    <location>
        <begin position="32"/>
        <end position="43"/>
    </location>
</feature>
<dbReference type="Proteomes" id="UP001165083">
    <property type="component" value="Unassembled WGS sequence"/>
</dbReference>
<feature type="compositionally biased region" description="Basic and acidic residues" evidence="1">
    <location>
        <begin position="142"/>
        <end position="156"/>
    </location>
</feature>
<evidence type="ECO:0000256" key="1">
    <source>
        <dbReference type="SAM" id="MobiDB-lite"/>
    </source>
</evidence>
<accession>A0A9W6THV5</accession>
<dbReference type="OrthoDB" id="121786at2759"/>
<feature type="region of interest" description="Disordered" evidence="1">
    <location>
        <begin position="1"/>
        <end position="44"/>
    </location>
</feature>
<proteinExistence type="predicted"/>
<comment type="caution">
    <text evidence="2">The sequence shown here is derived from an EMBL/GenBank/DDBJ whole genome shotgun (WGS) entry which is preliminary data.</text>
</comment>
<evidence type="ECO:0000313" key="3">
    <source>
        <dbReference type="Proteomes" id="UP001165083"/>
    </source>
</evidence>
<reference evidence="2" key="1">
    <citation type="submission" date="2023-04" db="EMBL/GenBank/DDBJ databases">
        <title>Phytophthora lilii NBRC 32176.</title>
        <authorList>
            <person name="Ichikawa N."/>
            <person name="Sato H."/>
            <person name="Tonouchi N."/>
        </authorList>
    </citation>
    <scope>NUCLEOTIDE SEQUENCE</scope>
    <source>
        <strain evidence="2">NBRC 32176</strain>
    </source>
</reference>
<dbReference type="AlphaFoldDB" id="A0A9W6THV5"/>
<feature type="region of interest" description="Disordered" evidence="1">
    <location>
        <begin position="115"/>
        <end position="157"/>
    </location>
</feature>
<sequence>MVSDAEMLAVQGKIDDDKHEDGLVKQASGEGPAKDKDEPEVRRLSVAPTLKRRSSSTLSSIADLDLAELSLLDVLTQAAADVLGSIPAQRCIVYIYDKAANLLRPQVVVDCHDREVDEGGTPEGKQTETIKEDHSCSSIETSHGDANGEQKEEGEVKSPLVSFPPVVGMVSSSFLQRRCLRMQEPNPVCK</sequence>
<gene>
    <name evidence="2" type="ORF">Plil01_000407900</name>
</gene>
<feature type="compositionally biased region" description="Basic and acidic residues" evidence="1">
    <location>
        <begin position="13"/>
        <end position="23"/>
    </location>
</feature>
<feature type="compositionally biased region" description="Basic and acidic residues" evidence="1">
    <location>
        <begin position="125"/>
        <end position="135"/>
    </location>
</feature>
<organism evidence="2 3">
    <name type="scientific">Phytophthora lilii</name>
    <dbReference type="NCBI Taxonomy" id="2077276"/>
    <lineage>
        <taxon>Eukaryota</taxon>
        <taxon>Sar</taxon>
        <taxon>Stramenopiles</taxon>
        <taxon>Oomycota</taxon>
        <taxon>Peronosporomycetes</taxon>
        <taxon>Peronosporales</taxon>
        <taxon>Peronosporaceae</taxon>
        <taxon>Phytophthora</taxon>
    </lineage>
</organism>
<dbReference type="EMBL" id="BSXW01000163">
    <property type="protein sequence ID" value="GMF13622.1"/>
    <property type="molecule type" value="Genomic_DNA"/>
</dbReference>
<evidence type="ECO:0000313" key="2">
    <source>
        <dbReference type="EMBL" id="GMF13622.1"/>
    </source>
</evidence>
<protein>
    <submittedName>
        <fullName evidence="2">Unnamed protein product</fullName>
    </submittedName>
</protein>
<name>A0A9W6THV5_9STRA</name>
<keyword evidence="3" id="KW-1185">Reference proteome</keyword>